<evidence type="ECO:0000313" key="2">
    <source>
        <dbReference type="Proteomes" id="UP001233999"/>
    </source>
</evidence>
<dbReference type="EMBL" id="JASPKZ010002721">
    <property type="protein sequence ID" value="KAJ9594765.1"/>
    <property type="molecule type" value="Genomic_DNA"/>
</dbReference>
<comment type="caution">
    <text evidence="1">The sequence shown here is derived from an EMBL/GenBank/DDBJ whole genome shotgun (WGS) entry which is preliminary data.</text>
</comment>
<evidence type="ECO:0000313" key="1">
    <source>
        <dbReference type="EMBL" id="KAJ9594765.1"/>
    </source>
</evidence>
<reference evidence="1" key="2">
    <citation type="submission" date="2023-05" db="EMBL/GenBank/DDBJ databases">
        <authorList>
            <person name="Fouks B."/>
        </authorList>
    </citation>
    <scope>NUCLEOTIDE SEQUENCE</scope>
    <source>
        <strain evidence="1">Stay&amp;Tobe</strain>
        <tissue evidence="1">Testes</tissue>
    </source>
</reference>
<keyword evidence="2" id="KW-1185">Reference proteome</keyword>
<name>A0AAD8A9V8_DIPPU</name>
<dbReference type="Proteomes" id="UP001233999">
    <property type="component" value="Unassembled WGS sequence"/>
</dbReference>
<organism evidence="1 2">
    <name type="scientific">Diploptera punctata</name>
    <name type="common">Pacific beetle cockroach</name>
    <dbReference type="NCBI Taxonomy" id="6984"/>
    <lineage>
        <taxon>Eukaryota</taxon>
        <taxon>Metazoa</taxon>
        <taxon>Ecdysozoa</taxon>
        <taxon>Arthropoda</taxon>
        <taxon>Hexapoda</taxon>
        <taxon>Insecta</taxon>
        <taxon>Pterygota</taxon>
        <taxon>Neoptera</taxon>
        <taxon>Polyneoptera</taxon>
        <taxon>Dictyoptera</taxon>
        <taxon>Blattodea</taxon>
        <taxon>Blaberoidea</taxon>
        <taxon>Blaberidae</taxon>
        <taxon>Diplopterinae</taxon>
        <taxon>Diploptera</taxon>
    </lineage>
</organism>
<proteinExistence type="predicted"/>
<dbReference type="AlphaFoldDB" id="A0AAD8A9V8"/>
<protein>
    <submittedName>
        <fullName evidence="1">Uncharacterized protein</fullName>
    </submittedName>
</protein>
<reference evidence="1" key="1">
    <citation type="journal article" date="2023" name="IScience">
        <title>Live-bearing cockroach genome reveals convergent evolutionary mechanisms linked to viviparity in insects and beyond.</title>
        <authorList>
            <person name="Fouks B."/>
            <person name="Harrison M.C."/>
            <person name="Mikhailova A.A."/>
            <person name="Marchal E."/>
            <person name="English S."/>
            <person name="Carruthers M."/>
            <person name="Jennings E.C."/>
            <person name="Chiamaka E.L."/>
            <person name="Frigard R.A."/>
            <person name="Pippel M."/>
            <person name="Attardo G.M."/>
            <person name="Benoit J.B."/>
            <person name="Bornberg-Bauer E."/>
            <person name="Tobe S.S."/>
        </authorList>
    </citation>
    <scope>NUCLEOTIDE SEQUENCE</scope>
    <source>
        <strain evidence="1">Stay&amp;Tobe</strain>
    </source>
</reference>
<gene>
    <name evidence="1" type="ORF">L9F63_013925</name>
</gene>
<sequence>MEGNQWRVFNGRKLPIYKPPSCATTKKLEAARILPFAVVSLRYLWSCNFESAGLDVSRKNLVSGKHFSSLRTAVSVENMEVQKTYNIKWVSSSVWNSAGYCDMGNIHKANKKHSLSQNHLLSIINEKTFSKTRIEHMIDNQKEIGMCNTIILARDGIQRATTNHGTLSMKMRQQTTAEALYKIVVQLIHNFRYSYLDILQTKIHDIGYSINKMKELKEILQNKREEYMMKPLTPKQIVKRQLWNVFEFSSLRSQLVVTFISEDMHHKGHIVEVVKTVIKNYLKQSHTFYDLVIDDFAKEG</sequence>
<feature type="non-terminal residue" evidence="1">
    <location>
        <position position="1"/>
    </location>
</feature>
<accession>A0AAD8A9V8</accession>